<keyword evidence="3" id="KW-1185">Reference proteome</keyword>
<evidence type="ECO:0000313" key="2">
    <source>
        <dbReference type="EMBL" id="PHH59146.1"/>
    </source>
</evidence>
<dbReference type="OrthoDB" id="4922377at2759"/>
<dbReference type="STRING" id="1399860.A0A2C5XUM6"/>
<feature type="compositionally biased region" description="Basic and acidic residues" evidence="1">
    <location>
        <begin position="481"/>
        <end position="516"/>
    </location>
</feature>
<gene>
    <name evidence="2" type="ORF">CDD81_3691</name>
</gene>
<evidence type="ECO:0000256" key="1">
    <source>
        <dbReference type="SAM" id="MobiDB-lite"/>
    </source>
</evidence>
<protein>
    <recommendedName>
        <fullName evidence="4">Metalloprotease m41 ftsh</fullName>
    </recommendedName>
</protein>
<sequence>MSQSDSQKIEELQRLLEQARRENERAQREMEEARHENEKTRRETEQTRRETEQNRREMEEIRHENKMMQRKLQKSTLTEYLYNCHYRVYNKLILDHRVKPSTGLPTRVDGKFYPKWLRPWNAFANYQRQRYFEEISRACGEERLFNQETTSRDLGDFIAGLPAKTENDIDRFESRSVEEPTRAILGSLWRDNDLRQQYQCNALIFLNNIPTLLPPEDDIPTSDIIQQPQIGSSKQSNASTSGFKIPKLRPDGWGIRVELNNEHSVAFVYDFKAAHKFSVKYVKAALTNEQLFMKVTQLVNSDKYSTDDDLRLKERNEVGIAMAMTQVFNYMIWYGVVYGYVAAGKVLVLLHFDRADPQTLYYHLCIPEKDVGIASVKDQSNLLSHTAVAQLASFSLLSLGSQALRDNSLEASVAVIKEKLAIWGQPYEDSTHVEIESTSSPEPTSPPGSEDPDFISSESPAKRKYALRSSSSCKTATVLSRDSDHDEPDRSQDDLRLERAKTNALKRKADSSHTDENTETSEWAPNRSYCTQACLLGLKNGGNLDSNCPNVLLHRAQEDSTRHPISLDEFNRLIGEQLYHTPYRGCRALDREDKRGAIGILFKIDLALYGYAFVAKGTLAHHLSSLEHESIVYARLARLQGKVIPVYLGIIRLHPGYLLPGGARITCMMLMSWAGEEAPGLKSEKSRSWQEVFSEGVYQGDERDPNMVWNDECQRFMVIDFNEAIFLPAPKNKQLSKLMGGKRKRSGDARGHKSKRIKCAQDICGI</sequence>
<accession>A0A2C5XUM6</accession>
<name>A0A2C5XUM6_9HYPO</name>
<comment type="caution">
    <text evidence="2">The sequence shown here is derived from an EMBL/GenBank/DDBJ whole genome shotgun (WGS) entry which is preliminary data.</text>
</comment>
<feature type="region of interest" description="Disordered" evidence="1">
    <location>
        <begin position="1"/>
        <end position="57"/>
    </location>
</feature>
<dbReference type="EMBL" id="NJET01000235">
    <property type="protein sequence ID" value="PHH59146.1"/>
    <property type="molecule type" value="Genomic_DNA"/>
</dbReference>
<feature type="region of interest" description="Disordered" evidence="1">
    <location>
        <begin position="432"/>
        <end position="522"/>
    </location>
</feature>
<evidence type="ECO:0000313" key="3">
    <source>
        <dbReference type="Proteomes" id="UP000226192"/>
    </source>
</evidence>
<reference evidence="2 3" key="1">
    <citation type="submission" date="2017-06" db="EMBL/GenBank/DDBJ databases">
        <title>Ant-infecting Ophiocordyceps genomes reveal a high diversity of potential behavioral manipulation genes and a possible major role for enterotoxins.</title>
        <authorList>
            <person name="De Bekker C."/>
            <person name="Evans H.C."/>
            <person name="Brachmann A."/>
            <person name="Hughes D.P."/>
        </authorList>
    </citation>
    <scope>NUCLEOTIDE SEQUENCE [LARGE SCALE GENOMIC DNA]</scope>
    <source>
        <strain evidence="2 3">Map64</strain>
    </source>
</reference>
<organism evidence="2 3">
    <name type="scientific">Ophiocordyceps australis</name>
    <dbReference type="NCBI Taxonomy" id="1399860"/>
    <lineage>
        <taxon>Eukaryota</taxon>
        <taxon>Fungi</taxon>
        <taxon>Dikarya</taxon>
        <taxon>Ascomycota</taxon>
        <taxon>Pezizomycotina</taxon>
        <taxon>Sordariomycetes</taxon>
        <taxon>Hypocreomycetidae</taxon>
        <taxon>Hypocreales</taxon>
        <taxon>Ophiocordycipitaceae</taxon>
        <taxon>Ophiocordyceps</taxon>
    </lineage>
</organism>
<evidence type="ECO:0008006" key="4">
    <source>
        <dbReference type="Google" id="ProtNLM"/>
    </source>
</evidence>
<proteinExistence type="predicted"/>
<dbReference type="AlphaFoldDB" id="A0A2C5XUM6"/>
<feature type="compositionally biased region" description="Polar residues" evidence="1">
    <location>
        <begin position="468"/>
        <end position="480"/>
    </location>
</feature>
<dbReference type="Proteomes" id="UP000226192">
    <property type="component" value="Unassembled WGS sequence"/>
</dbReference>
<feature type="compositionally biased region" description="Basic and acidic residues" evidence="1">
    <location>
        <begin position="7"/>
        <end position="57"/>
    </location>
</feature>